<proteinExistence type="predicted"/>
<dbReference type="GeneID" id="61293894"/>
<evidence type="ECO:0000313" key="5">
    <source>
        <dbReference type="Proteomes" id="UP000183794"/>
    </source>
</evidence>
<dbReference type="EMBL" id="FPLD01000005">
    <property type="protein sequence ID" value="SGY82400.1"/>
    <property type="molecule type" value="Genomic_DNA"/>
</dbReference>
<dbReference type="OrthoDB" id="6077588at2"/>
<evidence type="ECO:0000313" key="4">
    <source>
        <dbReference type="Proteomes" id="UP000182660"/>
    </source>
</evidence>
<keyword evidence="1" id="KW-0732">Signal</keyword>
<dbReference type="Pfam" id="PF13729">
    <property type="entry name" value="TraF_2"/>
    <property type="match status" value="1"/>
</dbReference>
<dbReference type="EMBL" id="FPLJ01000005">
    <property type="protein sequence ID" value="SGY82006.1"/>
    <property type="molecule type" value="Genomic_DNA"/>
</dbReference>
<feature type="chain" id="PRO_5015029906" evidence="1">
    <location>
        <begin position="21"/>
        <end position="434"/>
    </location>
</feature>
<feature type="signal peptide" evidence="1">
    <location>
        <begin position="1"/>
        <end position="20"/>
    </location>
</feature>
<dbReference type="InterPro" id="IPR032811">
    <property type="entry name" value="Put_conjugal_transfer"/>
</dbReference>
<evidence type="ECO:0000256" key="1">
    <source>
        <dbReference type="SAM" id="SignalP"/>
    </source>
</evidence>
<dbReference type="Gene3D" id="2.40.160.60">
    <property type="entry name" value="Outer membrane protein transport protein (OMPP1/FadL/TodX)"/>
    <property type="match status" value="1"/>
</dbReference>
<gene>
    <name evidence="2" type="ORF">MT2528_0165</name>
    <name evidence="3" type="ORF">NVI5450_0150</name>
</gene>
<dbReference type="RefSeq" id="WP_045108907.1">
    <property type="nucleotide sequence ID" value="NZ_CAWQZC010000077.1"/>
</dbReference>
<accession>A0A090IFG7</accession>
<evidence type="ECO:0000313" key="3">
    <source>
        <dbReference type="EMBL" id="SGY82400.1"/>
    </source>
</evidence>
<dbReference type="Proteomes" id="UP000183794">
    <property type="component" value="Unassembled WGS sequence"/>
</dbReference>
<organism evidence="3 5">
    <name type="scientific">Moritella viscosa</name>
    <dbReference type="NCBI Taxonomy" id="80854"/>
    <lineage>
        <taxon>Bacteria</taxon>
        <taxon>Pseudomonadati</taxon>
        <taxon>Pseudomonadota</taxon>
        <taxon>Gammaproteobacteria</taxon>
        <taxon>Alteromonadales</taxon>
        <taxon>Moritellaceae</taxon>
        <taxon>Moritella</taxon>
    </lineage>
</organism>
<dbReference type="Proteomes" id="UP000182660">
    <property type="component" value="Unassembled WGS sequence"/>
</dbReference>
<reference evidence="2 4" key="2">
    <citation type="submission" date="2016-11" db="EMBL/GenBank/DDBJ databases">
        <authorList>
            <person name="Klemetsen T."/>
        </authorList>
    </citation>
    <scope>NUCLEOTIDE SEQUENCE [LARGE SCALE GENOMIC DNA]</scope>
    <source>
        <strain evidence="2">MT 2528</strain>
    </source>
</reference>
<name>A0A090IFG7_9GAMM</name>
<reference evidence="3 5" key="1">
    <citation type="submission" date="2016-11" db="EMBL/GenBank/DDBJ databases">
        <authorList>
            <person name="Jaros S."/>
            <person name="Januszkiewicz K."/>
            <person name="Wedrychowicz H."/>
        </authorList>
    </citation>
    <scope>NUCLEOTIDE SEQUENCE [LARGE SCALE GENOMIC DNA]</scope>
    <source>
        <strain evidence="3">NVI 5450</strain>
    </source>
</reference>
<dbReference type="KEGG" id="mvs:MVIS_0448"/>
<sequence length="434" mass="46696">MKRIFIISALTCAIAPTTFASQLYFDARNDAMGGAGVASSDFVTAAFVNPALLGQGKDNYIGLILPAIPYSDNGNTRYAPTSFGVQTETSDAFLGALENVKTAQDAYDNNKNTITAAAYAYALGNFDGQRMGANVGTSFAIVLPSSALSVAFFGNAYMTSVATAKVSKNDIDSANNQTLDDLDSKVNLAGVSVSDLGLALSMNWDAKIAKVSIGISPKYQRIDTYSYDISINDDGLREFEDGFLDGLDKQSHFNLDAGIAFDFYDTFRVAVSGRNMLKKNLKVETTAYKGINQTNEKMVFTLAPLVTAGFALHHDYATLTAEMDLNDAIGFESNSESRYARAGIEANLFDFLQLRAGIRHDLNDVREDLFTLGFGISPMDLVHIDLAATVSKNGAYGIYQNGEFNDSGLNSARSTGDEAVYGIDGFILQVSAKF</sequence>
<dbReference type="PATRIC" id="fig|80854.5.peg.474"/>
<dbReference type="HOGENOM" id="CLU_037007_1_0_6"/>
<keyword evidence="4" id="KW-1185">Reference proteome</keyword>
<evidence type="ECO:0000313" key="2">
    <source>
        <dbReference type="EMBL" id="SGY82006.1"/>
    </source>
</evidence>
<protein>
    <submittedName>
        <fullName evidence="2 3">Plasmid transfer protein</fullName>
    </submittedName>
</protein>
<dbReference type="AlphaFoldDB" id="A0A090IFG7"/>